<comment type="caution">
    <text evidence="11">Lacks conserved residue(s) required for the propagation of feature annotation.</text>
</comment>
<keyword evidence="11" id="KW-0479">Metal-binding</keyword>
<comment type="caution">
    <text evidence="12">The sequence shown here is derived from an EMBL/GenBank/DDBJ whole genome shotgun (WGS) entry which is preliminary data.</text>
</comment>
<keyword evidence="8 11" id="KW-0067">ATP-binding</keyword>
<evidence type="ECO:0000256" key="2">
    <source>
        <dbReference type="ARBA" id="ARBA00006997"/>
    </source>
</evidence>
<evidence type="ECO:0000256" key="3">
    <source>
        <dbReference type="ARBA" id="ARBA00012154"/>
    </source>
</evidence>
<dbReference type="InterPro" id="IPR023000">
    <property type="entry name" value="Shikimate_kinase_CS"/>
</dbReference>
<feature type="binding site" evidence="11">
    <location>
        <position position="22"/>
    </location>
    <ligand>
        <name>Mg(2+)</name>
        <dbReference type="ChEBI" id="CHEBI:18420"/>
    </ligand>
</feature>
<evidence type="ECO:0000256" key="8">
    <source>
        <dbReference type="ARBA" id="ARBA00022840"/>
    </source>
</evidence>
<dbReference type="GO" id="GO:0008652">
    <property type="term" value="P:amino acid biosynthetic process"/>
    <property type="evidence" value="ECO:0007669"/>
    <property type="project" value="UniProtKB-KW"/>
</dbReference>
<keyword evidence="6 11" id="KW-0547">Nucleotide-binding</keyword>
<dbReference type="UniPathway" id="UPA00053">
    <property type="reaction ID" value="UER00088"/>
</dbReference>
<dbReference type="CDD" id="cd00464">
    <property type="entry name" value="SK"/>
    <property type="match status" value="1"/>
</dbReference>
<dbReference type="SUPFAM" id="SSF52540">
    <property type="entry name" value="P-loop containing nucleoside triphosphate hydrolases"/>
    <property type="match status" value="1"/>
</dbReference>
<dbReference type="Gene3D" id="3.40.50.300">
    <property type="entry name" value="P-loop containing nucleotide triphosphate hydrolases"/>
    <property type="match status" value="1"/>
</dbReference>
<reference evidence="12 13" key="1">
    <citation type="submission" date="2017-08" db="EMBL/GenBank/DDBJ databases">
        <title>Virgibacillus indicus sp. nov. and Virgibacillus profoundi sp. nov, two moderately halophilic bacteria isolated from marine sediment by using the Microfluidic Streak Plate.</title>
        <authorList>
            <person name="Xu B."/>
            <person name="Hu B."/>
            <person name="Wang J."/>
            <person name="Zhu Y."/>
            <person name="Huang L."/>
            <person name="Du W."/>
            <person name="Huang Y."/>
        </authorList>
    </citation>
    <scope>NUCLEOTIDE SEQUENCE [LARGE SCALE GENOMIC DNA]</scope>
    <source>
        <strain evidence="12 13">IO3-P3-H5</strain>
    </source>
</reference>
<accession>A0A2A2I8X6</accession>
<keyword evidence="11" id="KW-0460">Magnesium</keyword>
<dbReference type="Pfam" id="PF01202">
    <property type="entry name" value="SKI"/>
    <property type="match status" value="1"/>
</dbReference>
<keyword evidence="11" id="KW-0963">Cytoplasm</keyword>
<feature type="binding site" evidence="11">
    <location>
        <position position="64"/>
    </location>
    <ligand>
        <name>substrate</name>
    </ligand>
</feature>
<feature type="binding site" evidence="11">
    <location>
        <position position="40"/>
    </location>
    <ligand>
        <name>substrate</name>
    </ligand>
</feature>
<evidence type="ECO:0000313" key="13">
    <source>
        <dbReference type="Proteomes" id="UP000218887"/>
    </source>
</evidence>
<dbReference type="GO" id="GO:0005524">
    <property type="term" value="F:ATP binding"/>
    <property type="evidence" value="ECO:0007669"/>
    <property type="project" value="UniProtKB-UniRule"/>
</dbReference>
<comment type="subcellular location">
    <subcellularLocation>
        <location evidence="11">Cytoplasm</location>
    </subcellularLocation>
</comment>
<keyword evidence="4 11" id="KW-0028">Amino-acid biosynthesis</keyword>
<feature type="binding site" evidence="11">
    <location>
        <position position="143"/>
    </location>
    <ligand>
        <name>substrate</name>
    </ligand>
</feature>
<evidence type="ECO:0000256" key="7">
    <source>
        <dbReference type="ARBA" id="ARBA00022777"/>
    </source>
</evidence>
<dbReference type="OrthoDB" id="9800332at2"/>
<evidence type="ECO:0000256" key="11">
    <source>
        <dbReference type="HAMAP-Rule" id="MF_00109"/>
    </source>
</evidence>
<sequence>MNNVPLKEKSIVLIGFMGVGKTTIGQAIAKKLQREFIDIDEKIEKEYHMPTSDIFKRYGEKTFRKKEKDMIEHFSMQKFKVISVGGGAFLQKEIRDICLAECIVVFLDLTWDSWKERIALLIDSRPVLQGKSIDEIKELYYSRQPIYKENHLKIQTDDLDTEEAADAIIDSLKTT</sequence>
<dbReference type="PROSITE" id="PS01128">
    <property type="entry name" value="SHIKIMATE_KINASE"/>
    <property type="match status" value="1"/>
</dbReference>
<dbReference type="GO" id="GO:0005829">
    <property type="term" value="C:cytosol"/>
    <property type="evidence" value="ECO:0007669"/>
    <property type="project" value="TreeGrafter"/>
</dbReference>
<evidence type="ECO:0000256" key="9">
    <source>
        <dbReference type="ARBA" id="ARBA00023141"/>
    </source>
</evidence>
<evidence type="ECO:0000256" key="6">
    <source>
        <dbReference type="ARBA" id="ARBA00022741"/>
    </source>
</evidence>
<evidence type="ECO:0000256" key="1">
    <source>
        <dbReference type="ARBA" id="ARBA00004842"/>
    </source>
</evidence>
<dbReference type="GO" id="GO:0009073">
    <property type="term" value="P:aromatic amino acid family biosynthetic process"/>
    <property type="evidence" value="ECO:0007669"/>
    <property type="project" value="UniProtKB-KW"/>
</dbReference>
<evidence type="ECO:0000256" key="5">
    <source>
        <dbReference type="ARBA" id="ARBA00022679"/>
    </source>
</evidence>
<dbReference type="InterPro" id="IPR000623">
    <property type="entry name" value="Shikimate_kinase/TSH1"/>
</dbReference>
<dbReference type="PANTHER" id="PTHR21087:SF16">
    <property type="entry name" value="SHIKIMATE KINASE 1, CHLOROPLASTIC"/>
    <property type="match status" value="1"/>
</dbReference>
<evidence type="ECO:0000256" key="10">
    <source>
        <dbReference type="ARBA" id="ARBA00048567"/>
    </source>
</evidence>
<comment type="subunit">
    <text evidence="11">Monomer.</text>
</comment>
<protein>
    <recommendedName>
        <fullName evidence="3 11">Shikimate kinase</fullName>
        <shortName evidence="11">SK</shortName>
        <ecNumber evidence="3 11">2.7.1.71</ecNumber>
    </recommendedName>
</protein>
<keyword evidence="5 11" id="KW-0808">Transferase</keyword>
<organism evidence="12 13">
    <name type="scientific">Virgibacillus profundi</name>
    <dbReference type="NCBI Taxonomy" id="2024555"/>
    <lineage>
        <taxon>Bacteria</taxon>
        <taxon>Bacillati</taxon>
        <taxon>Bacillota</taxon>
        <taxon>Bacilli</taxon>
        <taxon>Bacillales</taxon>
        <taxon>Bacillaceae</taxon>
        <taxon>Virgibacillus</taxon>
    </lineage>
</organism>
<comment type="catalytic activity">
    <reaction evidence="10 11">
        <text>shikimate + ATP = 3-phosphoshikimate + ADP + H(+)</text>
        <dbReference type="Rhea" id="RHEA:13121"/>
        <dbReference type="ChEBI" id="CHEBI:15378"/>
        <dbReference type="ChEBI" id="CHEBI:30616"/>
        <dbReference type="ChEBI" id="CHEBI:36208"/>
        <dbReference type="ChEBI" id="CHEBI:145989"/>
        <dbReference type="ChEBI" id="CHEBI:456216"/>
        <dbReference type="EC" id="2.7.1.71"/>
    </reaction>
</comment>
<name>A0A2A2I8X6_9BACI</name>
<evidence type="ECO:0000256" key="4">
    <source>
        <dbReference type="ARBA" id="ARBA00022605"/>
    </source>
</evidence>
<dbReference type="GO" id="GO:0009423">
    <property type="term" value="P:chorismate biosynthetic process"/>
    <property type="evidence" value="ECO:0007669"/>
    <property type="project" value="UniProtKB-UniRule"/>
</dbReference>
<dbReference type="PRINTS" id="PR01100">
    <property type="entry name" value="SHIKIMTKNASE"/>
</dbReference>
<dbReference type="GO" id="GO:0000287">
    <property type="term" value="F:magnesium ion binding"/>
    <property type="evidence" value="ECO:0007669"/>
    <property type="project" value="UniProtKB-UniRule"/>
</dbReference>
<dbReference type="HAMAP" id="MF_00109">
    <property type="entry name" value="Shikimate_kinase"/>
    <property type="match status" value="1"/>
</dbReference>
<comment type="function">
    <text evidence="11">Catalyzes the specific phosphorylation of the 3-hydroxyl group of shikimic acid using ATP as a cosubstrate.</text>
</comment>
<keyword evidence="9 11" id="KW-0057">Aromatic amino acid biosynthesis</keyword>
<dbReference type="InterPro" id="IPR031322">
    <property type="entry name" value="Shikimate/glucono_kinase"/>
</dbReference>
<dbReference type="GO" id="GO:0004765">
    <property type="term" value="F:shikimate kinase activity"/>
    <property type="evidence" value="ECO:0007669"/>
    <property type="project" value="UniProtKB-UniRule"/>
</dbReference>
<proteinExistence type="inferred from homology"/>
<dbReference type="Proteomes" id="UP000218887">
    <property type="component" value="Unassembled WGS sequence"/>
</dbReference>
<comment type="pathway">
    <text evidence="1 11">Metabolic intermediate biosynthesis; chorismate biosynthesis; chorismate from D-erythrose 4-phosphate and phosphoenolpyruvate: step 5/7.</text>
</comment>
<keyword evidence="7 11" id="KW-0418">Kinase</keyword>
<comment type="cofactor">
    <cofactor evidence="11">
        <name>Mg(2+)</name>
        <dbReference type="ChEBI" id="CHEBI:18420"/>
    </cofactor>
    <text evidence="11">Binds 1 Mg(2+) ion per subunit.</text>
</comment>
<evidence type="ECO:0000313" key="12">
    <source>
        <dbReference type="EMBL" id="PAV27776.1"/>
    </source>
</evidence>
<dbReference type="EC" id="2.7.1.71" evidence="3 11"/>
<feature type="binding site" evidence="11">
    <location>
        <position position="86"/>
    </location>
    <ligand>
        <name>substrate</name>
    </ligand>
</feature>
<gene>
    <name evidence="11" type="primary">aroK</name>
    <name evidence="12" type="ORF">CIL05_20280</name>
</gene>
<dbReference type="AlphaFoldDB" id="A0A2A2I8X6"/>
<dbReference type="EMBL" id="NPOA01000020">
    <property type="protein sequence ID" value="PAV27776.1"/>
    <property type="molecule type" value="Genomic_DNA"/>
</dbReference>
<keyword evidence="13" id="KW-1185">Reference proteome</keyword>
<feature type="binding site" evidence="11">
    <location>
        <position position="125"/>
    </location>
    <ligand>
        <name>ATP</name>
        <dbReference type="ChEBI" id="CHEBI:30616"/>
    </ligand>
</feature>
<feature type="binding site" evidence="11">
    <location>
        <begin position="18"/>
        <end position="23"/>
    </location>
    <ligand>
        <name>ATP</name>
        <dbReference type="ChEBI" id="CHEBI:30616"/>
    </ligand>
</feature>
<dbReference type="PANTHER" id="PTHR21087">
    <property type="entry name" value="SHIKIMATE KINASE"/>
    <property type="match status" value="1"/>
</dbReference>
<dbReference type="InterPro" id="IPR027417">
    <property type="entry name" value="P-loop_NTPase"/>
</dbReference>
<comment type="similarity">
    <text evidence="2 11">Belongs to the shikimate kinase family.</text>
</comment>